<feature type="transmembrane region" description="Helical" evidence="19">
    <location>
        <begin position="291"/>
        <end position="309"/>
    </location>
</feature>
<evidence type="ECO:0000256" key="8">
    <source>
        <dbReference type="ARBA" id="ARBA00023069"/>
    </source>
</evidence>
<dbReference type="GO" id="GO:0042048">
    <property type="term" value="P:olfactory behavior"/>
    <property type="evidence" value="ECO:0007669"/>
    <property type="project" value="TreeGrafter"/>
</dbReference>
<dbReference type="AlphaFoldDB" id="A0A9P1ILX7"/>
<evidence type="ECO:0000256" key="14">
    <source>
        <dbReference type="ARBA" id="ARBA00061678"/>
    </source>
</evidence>
<dbReference type="Pfam" id="PF10326">
    <property type="entry name" value="7TM_GPCR_Str"/>
    <property type="match status" value="1"/>
</dbReference>
<dbReference type="EMBL" id="CANHGI010000004">
    <property type="protein sequence ID" value="CAI5447795.1"/>
    <property type="molecule type" value="Genomic_DNA"/>
</dbReference>
<keyword evidence="11" id="KW-0325">Glycoprotein</keyword>
<evidence type="ECO:0000313" key="20">
    <source>
        <dbReference type="EMBL" id="CAI5447795.1"/>
    </source>
</evidence>
<comment type="subcellular location">
    <subcellularLocation>
        <location evidence="1">Cell projection</location>
        <location evidence="1">Cilium membrane</location>
        <topology evidence="1">Multi-pass membrane protein</topology>
    </subcellularLocation>
</comment>
<evidence type="ECO:0000256" key="4">
    <source>
        <dbReference type="ARBA" id="ARBA00022606"/>
    </source>
</evidence>
<gene>
    <name evidence="20" type="ORF">CAMP_LOCUS10432</name>
</gene>
<keyword evidence="10" id="KW-0675">Receptor</keyword>
<dbReference type="PANTHER" id="PTHR22943">
    <property type="entry name" value="7-TRANSMEMBRANE DOMAIN RECEPTOR C.ELEGANS"/>
    <property type="match status" value="1"/>
</dbReference>
<comment type="caution">
    <text evidence="20">The sequence shown here is derived from an EMBL/GenBank/DDBJ whole genome shotgun (WGS) entry which is preliminary data.</text>
</comment>
<comment type="function">
    <text evidence="13">An odorant receptor which affects chemotaxis to the volatile odorant diacetyl. Specifies AWA neuronal cell fate via the odr-7 pathway.</text>
</comment>
<dbReference type="FunFam" id="1.20.1070.10:FF:000128">
    <property type="entry name" value="Seven TM Receptor"/>
    <property type="match status" value="1"/>
</dbReference>
<evidence type="ECO:0000256" key="16">
    <source>
        <dbReference type="ARBA" id="ARBA00067967"/>
    </source>
</evidence>
<keyword evidence="8" id="KW-0969">Cilium</keyword>
<evidence type="ECO:0000256" key="13">
    <source>
        <dbReference type="ARBA" id="ARBA00054965"/>
    </source>
</evidence>
<dbReference type="OrthoDB" id="2101615at2759"/>
<feature type="transmembrane region" description="Helical" evidence="19">
    <location>
        <begin position="42"/>
        <end position="66"/>
    </location>
</feature>
<evidence type="ECO:0000256" key="15">
    <source>
        <dbReference type="ARBA" id="ARBA00064300"/>
    </source>
</evidence>
<dbReference type="PANTHER" id="PTHR22943:SF84">
    <property type="entry name" value="SEVEN TM RECEPTOR"/>
    <property type="match status" value="1"/>
</dbReference>
<keyword evidence="2" id="KW-1003">Cell membrane</keyword>
<dbReference type="GO" id="GO:0060170">
    <property type="term" value="C:ciliary membrane"/>
    <property type="evidence" value="ECO:0007669"/>
    <property type="project" value="UniProtKB-SubCell"/>
</dbReference>
<keyword evidence="9 19" id="KW-0472">Membrane</keyword>
<dbReference type="GO" id="GO:0038022">
    <property type="term" value="F:G protein-coupled olfactory receptor activity"/>
    <property type="evidence" value="ECO:0007669"/>
    <property type="project" value="TreeGrafter"/>
</dbReference>
<evidence type="ECO:0000256" key="3">
    <source>
        <dbReference type="ARBA" id="ARBA00022500"/>
    </source>
</evidence>
<evidence type="ECO:0000256" key="6">
    <source>
        <dbReference type="ARBA" id="ARBA00022725"/>
    </source>
</evidence>
<evidence type="ECO:0000256" key="1">
    <source>
        <dbReference type="ARBA" id="ARBA00004272"/>
    </source>
</evidence>
<keyword evidence="7 19" id="KW-1133">Transmembrane helix</keyword>
<evidence type="ECO:0000313" key="21">
    <source>
        <dbReference type="Proteomes" id="UP001152747"/>
    </source>
</evidence>
<name>A0A9P1ILX7_9PELO</name>
<evidence type="ECO:0000256" key="2">
    <source>
        <dbReference type="ARBA" id="ARBA00022475"/>
    </source>
</evidence>
<keyword evidence="3" id="KW-0145">Chemotaxis</keyword>
<dbReference type="Proteomes" id="UP001152747">
    <property type="component" value="Unassembled WGS sequence"/>
</dbReference>
<evidence type="ECO:0000256" key="17">
    <source>
        <dbReference type="ARBA" id="ARBA00078653"/>
    </source>
</evidence>
<dbReference type="InterPro" id="IPR019428">
    <property type="entry name" value="7TM_GPCR_serpentine_rcpt_Str"/>
</dbReference>
<feature type="transmembrane region" description="Helical" evidence="19">
    <location>
        <begin position="196"/>
        <end position="223"/>
    </location>
</feature>
<feature type="transmembrane region" description="Helical" evidence="19">
    <location>
        <begin position="86"/>
        <end position="111"/>
    </location>
</feature>
<evidence type="ECO:0000256" key="10">
    <source>
        <dbReference type="ARBA" id="ARBA00023170"/>
    </source>
</evidence>
<organism evidence="20 21">
    <name type="scientific">Caenorhabditis angaria</name>
    <dbReference type="NCBI Taxonomy" id="860376"/>
    <lineage>
        <taxon>Eukaryota</taxon>
        <taxon>Metazoa</taxon>
        <taxon>Ecdysozoa</taxon>
        <taxon>Nematoda</taxon>
        <taxon>Chromadorea</taxon>
        <taxon>Rhabditida</taxon>
        <taxon>Rhabditina</taxon>
        <taxon>Rhabditomorpha</taxon>
        <taxon>Rhabditoidea</taxon>
        <taxon>Rhabditidae</taxon>
        <taxon>Peloderinae</taxon>
        <taxon>Caenorhabditis</taxon>
    </lineage>
</organism>
<sequence length="349" mass="40072">MQWNTFVDVFQKITAIISIFLNCILTYLILKKSPKQLGSYKFLMIYISWFEIIYSIIDIITTPIFFSHDFIFVAMVYTKDSLFSHQILLILNGIYCSCFGASMGMFGLHFIYRYFVSYGSQFLKTFEDARILMWMMIPVIYGCIWGFTCYFIISPTEEINNKLAEKLLANFSWELQDIAYLGLHFFDLQADGTYKVYWYSMVAVLAGIIIIVSSLVAMFYCGVRCYLRLNKLMKMGTDTSQNTKNISKRSRKLQAQLFYALVTQTAIPIFLMHIPFSIVILFSFLGKDLGIFSGIASITIALFPALDPLPTMLIIQSYRATILSFLTCSKKVRAQVTYLTSASTIEVKT</sequence>
<feature type="transmembrane region" description="Helical" evidence="19">
    <location>
        <begin position="257"/>
        <end position="285"/>
    </location>
</feature>
<comment type="similarity">
    <text evidence="14">Belongs to the nematode receptor-like protein str family.</text>
</comment>
<keyword evidence="5 19" id="KW-0812">Transmembrane</keyword>
<evidence type="ECO:0000256" key="9">
    <source>
        <dbReference type="ARBA" id="ARBA00023136"/>
    </source>
</evidence>
<dbReference type="GO" id="GO:0006935">
    <property type="term" value="P:chemotaxis"/>
    <property type="evidence" value="ECO:0007669"/>
    <property type="project" value="UniProtKB-KW"/>
</dbReference>
<reference evidence="20" key="1">
    <citation type="submission" date="2022-11" db="EMBL/GenBank/DDBJ databases">
        <authorList>
            <person name="Kikuchi T."/>
        </authorList>
    </citation>
    <scope>NUCLEOTIDE SEQUENCE</scope>
    <source>
        <strain evidence="20">PS1010</strain>
    </source>
</reference>
<proteinExistence type="inferred from homology"/>
<dbReference type="SUPFAM" id="SSF81321">
    <property type="entry name" value="Family A G protein-coupled receptor-like"/>
    <property type="match status" value="1"/>
</dbReference>
<keyword evidence="21" id="KW-1185">Reference proteome</keyword>
<feature type="transmembrane region" description="Helical" evidence="19">
    <location>
        <begin position="12"/>
        <end position="30"/>
    </location>
</feature>
<evidence type="ECO:0000256" key="18">
    <source>
        <dbReference type="ARBA" id="ARBA00082489"/>
    </source>
</evidence>
<evidence type="ECO:0000256" key="19">
    <source>
        <dbReference type="SAM" id="Phobius"/>
    </source>
</evidence>
<comment type="subunit">
    <text evidence="15">Interacts with odr-4.</text>
</comment>
<accession>A0A9P1ILX7</accession>
<keyword evidence="4" id="KW-0716">Sensory transduction</keyword>
<keyword evidence="12" id="KW-0966">Cell projection</keyword>
<keyword evidence="6" id="KW-0552">Olfaction</keyword>
<protein>
    <recommendedName>
        <fullName evidence="16">Serpentine receptor class r-10</fullName>
    </recommendedName>
    <alternativeName>
        <fullName evidence="17">Odorant response abnormal protein 10</fullName>
    </alternativeName>
    <alternativeName>
        <fullName evidence="18">Olfactory receptor 10</fullName>
    </alternativeName>
</protein>
<evidence type="ECO:0000256" key="7">
    <source>
        <dbReference type="ARBA" id="ARBA00022989"/>
    </source>
</evidence>
<evidence type="ECO:0000256" key="12">
    <source>
        <dbReference type="ARBA" id="ARBA00023273"/>
    </source>
</evidence>
<evidence type="ECO:0000256" key="11">
    <source>
        <dbReference type="ARBA" id="ARBA00023180"/>
    </source>
</evidence>
<evidence type="ECO:0000256" key="5">
    <source>
        <dbReference type="ARBA" id="ARBA00022692"/>
    </source>
</evidence>
<feature type="transmembrane region" description="Helical" evidence="19">
    <location>
        <begin position="131"/>
        <end position="153"/>
    </location>
</feature>